<name>A0A7V8RV52_9MYCO</name>
<feature type="compositionally biased region" description="Low complexity" evidence="1">
    <location>
        <begin position="43"/>
        <end position="60"/>
    </location>
</feature>
<proteinExistence type="predicted"/>
<dbReference type="EMBL" id="LJFO01000013">
    <property type="protein sequence ID" value="KPG06353.1"/>
    <property type="molecule type" value="Genomic_DNA"/>
</dbReference>
<dbReference type="Proteomes" id="UP000037843">
    <property type="component" value="Unassembled WGS sequence"/>
</dbReference>
<dbReference type="AlphaFoldDB" id="A0A7V8RV52"/>
<evidence type="ECO:0000313" key="2">
    <source>
        <dbReference type="EMBL" id="KPG06353.1"/>
    </source>
</evidence>
<sequence length="60" mass="6118">MNSLDGLDVVTASVQLLALWGRPLIAVTTLRGDEPTTPPPPVAAAALTASSKSASTRAFL</sequence>
<evidence type="ECO:0000313" key="3">
    <source>
        <dbReference type="Proteomes" id="UP000037843"/>
    </source>
</evidence>
<dbReference type="GeneID" id="45767705"/>
<organism evidence="2 3">
    <name type="scientific">Mycobacteroides immunogenum</name>
    <dbReference type="NCBI Taxonomy" id="83262"/>
    <lineage>
        <taxon>Bacteria</taxon>
        <taxon>Bacillati</taxon>
        <taxon>Actinomycetota</taxon>
        <taxon>Actinomycetes</taxon>
        <taxon>Mycobacteriales</taxon>
        <taxon>Mycobacteriaceae</taxon>
        <taxon>Mycobacteroides</taxon>
    </lineage>
</organism>
<evidence type="ECO:0000256" key="1">
    <source>
        <dbReference type="SAM" id="MobiDB-lite"/>
    </source>
</evidence>
<comment type="caution">
    <text evidence="2">The sequence shown here is derived from an EMBL/GenBank/DDBJ whole genome shotgun (WGS) entry which is preliminary data.</text>
</comment>
<gene>
    <name evidence="2" type="ORF">AN908_21365</name>
</gene>
<dbReference type="RefSeq" id="WP_054491372.1">
    <property type="nucleotide sequence ID" value="NZ_CP011530.1"/>
</dbReference>
<reference evidence="2 3" key="1">
    <citation type="submission" date="2015-09" db="EMBL/GenBank/DDBJ databases">
        <title>Genome Sequences of Mycobacterium immunogenum Isolates, Recuperated from a Chloraminated Drinking Water Distribution System Simulator Subjected to Episodes of Nitrification.</title>
        <authorList>
            <person name="Gomez-Alvarez V."/>
            <person name="Revetta R.P."/>
        </authorList>
    </citation>
    <scope>NUCLEOTIDE SEQUENCE [LARGE SCALE GENOMIC DNA]</scope>
    <source>
        <strain evidence="2 3">H008</strain>
    </source>
</reference>
<feature type="region of interest" description="Disordered" evidence="1">
    <location>
        <begin position="31"/>
        <end position="60"/>
    </location>
</feature>
<accession>A0A7V8RV52</accession>
<protein>
    <submittedName>
        <fullName evidence="2">Uncharacterized protein</fullName>
    </submittedName>
</protein>